<evidence type="ECO:0008006" key="4">
    <source>
        <dbReference type="Google" id="ProtNLM"/>
    </source>
</evidence>
<proteinExistence type="predicted"/>
<sequence length="374" mass="40356">MKRAAACLVLLLAGCSAGADAIWSVPIDLGPRLTQIDILGFADLDDVVVVPTGQTVNGYNRDGSKLWTVTLGEDVKTCQPAGPNAMCSTRTRVFITKDGTIQTRPDLSFEGRIGDKLYYSRVDDDGVVLIEEDASVPFDKLGTSDSLLARYEGRTSYLLDGTRVERETIAEPLKRLVDEGVLTRDSMWLNPPGIATVAQPLADGFVILEPGQVTVSSVEPTTVTVFDHDGNETDRYTVSPALHMRILPSWTRATIGRIVADANSLDTDHAFVFGDARVVGFDQKLTDSVAPAFANIEELNMADGTTLDIDPVTPESIGLWVLDYPYVSVTGRGAKAVAATFDTSTGERVVDGRCQLIGDTYCFSATTLEKVKLP</sequence>
<feature type="signal peptide" evidence="1">
    <location>
        <begin position="1"/>
        <end position="21"/>
    </location>
</feature>
<organism evidence="2 3">
    <name type="scientific">Trueperella pyogenes</name>
    <dbReference type="NCBI Taxonomy" id="1661"/>
    <lineage>
        <taxon>Bacteria</taxon>
        <taxon>Bacillati</taxon>
        <taxon>Actinomycetota</taxon>
        <taxon>Actinomycetes</taxon>
        <taxon>Actinomycetales</taxon>
        <taxon>Actinomycetaceae</taxon>
        <taxon>Trueperella</taxon>
    </lineage>
</organism>
<keyword evidence="1" id="KW-0732">Signal</keyword>
<comment type="caution">
    <text evidence="2">The sequence shown here is derived from an EMBL/GenBank/DDBJ whole genome shotgun (WGS) entry which is preliminary data.</text>
</comment>
<evidence type="ECO:0000313" key="3">
    <source>
        <dbReference type="Proteomes" id="UP001555100"/>
    </source>
</evidence>
<dbReference type="PROSITE" id="PS51257">
    <property type="entry name" value="PROKAR_LIPOPROTEIN"/>
    <property type="match status" value="1"/>
</dbReference>
<feature type="chain" id="PRO_5046593502" description="Pyrroloquinoline-quinone binding quinoprotein" evidence="1">
    <location>
        <begin position="22"/>
        <end position="374"/>
    </location>
</feature>
<reference evidence="2 3" key="1">
    <citation type="submission" date="2024-01" db="EMBL/GenBank/DDBJ databases">
        <title>Genomic analysis and antimicrobial resistance profiles of Trueperella pyogenes isolated from domestic and wild animals.</title>
        <authorList>
            <person name="Magossi G."/>
            <person name="Gzyl K.E."/>
            <person name="Holman D.B."/>
            <person name="Amat S."/>
        </authorList>
    </citation>
    <scope>NUCLEOTIDE SEQUENCE [LARGE SCALE GENOMIC DNA]</scope>
    <source>
        <strain evidence="2 3">1494</strain>
    </source>
</reference>
<dbReference type="RefSeq" id="WP_367191533.1">
    <property type="nucleotide sequence ID" value="NZ_JBAGLR010000002.1"/>
</dbReference>
<protein>
    <recommendedName>
        <fullName evidence="4">Pyrroloquinoline-quinone binding quinoprotein</fullName>
    </recommendedName>
</protein>
<evidence type="ECO:0000313" key="2">
    <source>
        <dbReference type="EMBL" id="MEW6954712.1"/>
    </source>
</evidence>
<dbReference type="Proteomes" id="UP001555100">
    <property type="component" value="Unassembled WGS sequence"/>
</dbReference>
<gene>
    <name evidence="2" type="ORF">V3M73_06705</name>
</gene>
<keyword evidence="3" id="KW-1185">Reference proteome</keyword>
<name>A0ABV3NBW9_9ACTO</name>
<accession>A0ABV3NBW9</accession>
<dbReference type="EMBL" id="JBAGNM010000005">
    <property type="protein sequence ID" value="MEW6954712.1"/>
    <property type="molecule type" value="Genomic_DNA"/>
</dbReference>
<evidence type="ECO:0000256" key="1">
    <source>
        <dbReference type="SAM" id="SignalP"/>
    </source>
</evidence>